<sequence>MGVVTKALHVTLRLWQLISSVIVLGILARFLHYVARGGGGRDGRVIYGIIAASISTLFALALLAPFKWAFWAFPMDLILFIMWLIAFSLFATRARNCSAGWFFSYWRPYWSEAWEDSNGDGQQGTSGCGPWRTVLAFSFMAMIAFLASAILGAIVLARRLQKKRREKRG</sequence>
<evidence type="ECO:0000256" key="4">
    <source>
        <dbReference type="ARBA" id="ARBA00023136"/>
    </source>
</evidence>
<dbReference type="Proteomes" id="UP001302812">
    <property type="component" value="Unassembled WGS sequence"/>
</dbReference>
<keyword evidence="2 5" id="KW-0812">Transmembrane</keyword>
<feature type="transmembrane region" description="Helical" evidence="5">
    <location>
        <begin position="134"/>
        <end position="157"/>
    </location>
</feature>
<comment type="caution">
    <text evidence="7">The sequence shown here is derived from an EMBL/GenBank/DDBJ whole genome shotgun (WGS) entry which is preliminary data.</text>
</comment>
<evidence type="ECO:0000256" key="5">
    <source>
        <dbReference type="SAM" id="Phobius"/>
    </source>
</evidence>
<keyword evidence="3 5" id="KW-1133">Transmembrane helix</keyword>
<dbReference type="EMBL" id="MU853383">
    <property type="protein sequence ID" value="KAK4107088.1"/>
    <property type="molecule type" value="Genomic_DNA"/>
</dbReference>
<dbReference type="GO" id="GO:0016020">
    <property type="term" value="C:membrane"/>
    <property type="evidence" value="ECO:0007669"/>
    <property type="project" value="UniProtKB-SubCell"/>
</dbReference>
<dbReference type="Pfam" id="PF01284">
    <property type="entry name" value="MARVEL"/>
    <property type="match status" value="1"/>
</dbReference>
<dbReference type="PANTHER" id="PTHR39608:SF1">
    <property type="entry name" value="INTEGRAL MEMBRANE PROTEIN (AFU_ORTHOLOGUE AFUA_5G08640)"/>
    <property type="match status" value="1"/>
</dbReference>
<dbReference type="PANTHER" id="PTHR39608">
    <property type="entry name" value="INTEGRAL MEMBRANE PROTEIN (AFU_ORTHOLOGUE AFUA_5G08640)"/>
    <property type="match status" value="1"/>
</dbReference>
<feature type="transmembrane region" description="Helical" evidence="5">
    <location>
        <begin position="12"/>
        <end position="33"/>
    </location>
</feature>
<reference evidence="7" key="1">
    <citation type="journal article" date="2023" name="Mol. Phylogenet. Evol.">
        <title>Genome-scale phylogeny and comparative genomics of the fungal order Sordariales.</title>
        <authorList>
            <person name="Hensen N."/>
            <person name="Bonometti L."/>
            <person name="Westerberg I."/>
            <person name="Brannstrom I.O."/>
            <person name="Guillou S."/>
            <person name="Cros-Aarteil S."/>
            <person name="Calhoun S."/>
            <person name="Haridas S."/>
            <person name="Kuo A."/>
            <person name="Mondo S."/>
            <person name="Pangilinan J."/>
            <person name="Riley R."/>
            <person name="LaButti K."/>
            <person name="Andreopoulos B."/>
            <person name="Lipzen A."/>
            <person name="Chen C."/>
            <person name="Yan M."/>
            <person name="Daum C."/>
            <person name="Ng V."/>
            <person name="Clum A."/>
            <person name="Steindorff A."/>
            <person name="Ohm R.A."/>
            <person name="Martin F."/>
            <person name="Silar P."/>
            <person name="Natvig D.O."/>
            <person name="Lalanne C."/>
            <person name="Gautier V."/>
            <person name="Ament-Velasquez S.L."/>
            <person name="Kruys A."/>
            <person name="Hutchinson M.I."/>
            <person name="Powell A.J."/>
            <person name="Barry K."/>
            <person name="Miller A.N."/>
            <person name="Grigoriev I.V."/>
            <person name="Debuchy R."/>
            <person name="Gladieux P."/>
            <person name="Hiltunen Thoren M."/>
            <person name="Johannesson H."/>
        </authorList>
    </citation>
    <scope>NUCLEOTIDE SEQUENCE</scope>
    <source>
        <strain evidence="7">CBS 508.74</strain>
    </source>
</reference>
<protein>
    <recommendedName>
        <fullName evidence="6">MARVEL domain-containing protein</fullName>
    </recommendedName>
</protein>
<accession>A0AAN6QBE6</accession>
<dbReference type="AlphaFoldDB" id="A0AAN6QBE6"/>
<keyword evidence="8" id="KW-1185">Reference proteome</keyword>
<reference evidence="7" key="2">
    <citation type="submission" date="2023-05" db="EMBL/GenBank/DDBJ databases">
        <authorList>
            <consortium name="Lawrence Berkeley National Laboratory"/>
            <person name="Steindorff A."/>
            <person name="Hensen N."/>
            <person name="Bonometti L."/>
            <person name="Westerberg I."/>
            <person name="Brannstrom I.O."/>
            <person name="Guillou S."/>
            <person name="Cros-Aarteil S."/>
            <person name="Calhoun S."/>
            <person name="Haridas S."/>
            <person name="Kuo A."/>
            <person name="Mondo S."/>
            <person name="Pangilinan J."/>
            <person name="Riley R."/>
            <person name="Labutti K."/>
            <person name="Andreopoulos B."/>
            <person name="Lipzen A."/>
            <person name="Chen C."/>
            <person name="Yanf M."/>
            <person name="Daum C."/>
            <person name="Ng V."/>
            <person name="Clum A."/>
            <person name="Ohm R."/>
            <person name="Martin F."/>
            <person name="Silar P."/>
            <person name="Natvig D."/>
            <person name="Lalanne C."/>
            <person name="Gautier V."/>
            <person name="Ament-Velasquez S.L."/>
            <person name="Kruys A."/>
            <person name="Hutchinson M.I."/>
            <person name="Powell A.J."/>
            <person name="Barry K."/>
            <person name="Miller A.N."/>
            <person name="Grigoriev I.V."/>
            <person name="Debuchy R."/>
            <person name="Gladieux P."/>
            <person name="Thoren M.H."/>
            <person name="Johannesson H."/>
        </authorList>
    </citation>
    <scope>NUCLEOTIDE SEQUENCE</scope>
    <source>
        <strain evidence="7">CBS 508.74</strain>
    </source>
</reference>
<gene>
    <name evidence="7" type="ORF">N656DRAFT_802990</name>
</gene>
<keyword evidence="4 5" id="KW-0472">Membrane</keyword>
<dbReference type="RefSeq" id="XP_064664658.1">
    <property type="nucleotide sequence ID" value="XM_064818310.1"/>
</dbReference>
<feature type="transmembrane region" description="Helical" evidence="5">
    <location>
        <begin position="70"/>
        <end position="91"/>
    </location>
</feature>
<evidence type="ECO:0000256" key="2">
    <source>
        <dbReference type="ARBA" id="ARBA00022692"/>
    </source>
</evidence>
<feature type="transmembrane region" description="Helical" evidence="5">
    <location>
        <begin position="45"/>
        <end position="63"/>
    </location>
</feature>
<comment type="subcellular location">
    <subcellularLocation>
        <location evidence="1">Membrane</location>
        <topology evidence="1">Multi-pass membrane protein</topology>
    </subcellularLocation>
</comment>
<evidence type="ECO:0000256" key="3">
    <source>
        <dbReference type="ARBA" id="ARBA00022989"/>
    </source>
</evidence>
<evidence type="ECO:0000313" key="8">
    <source>
        <dbReference type="Proteomes" id="UP001302812"/>
    </source>
</evidence>
<proteinExistence type="predicted"/>
<evidence type="ECO:0000256" key="1">
    <source>
        <dbReference type="ARBA" id="ARBA00004141"/>
    </source>
</evidence>
<name>A0AAN6QBE6_9PEZI</name>
<evidence type="ECO:0000259" key="6">
    <source>
        <dbReference type="Pfam" id="PF01284"/>
    </source>
</evidence>
<organism evidence="7 8">
    <name type="scientific">Canariomyces notabilis</name>
    <dbReference type="NCBI Taxonomy" id="2074819"/>
    <lineage>
        <taxon>Eukaryota</taxon>
        <taxon>Fungi</taxon>
        <taxon>Dikarya</taxon>
        <taxon>Ascomycota</taxon>
        <taxon>Pezizomycotina</taxon>
        <taxon>Sordariomycetes</taxon>
        <taxon>Sordariomycetidae</taxon>
        <taxon>Sordariales</taxon>
        <taxon>Chaetomiaceae</taxon>
        <taxon>Canariomyces</taxon>
    </lineage>
</organism>
<dbReference type="InterPro" id="IPR008253">
    <property type="entry name" value="Marvel"/>
</dbReference>
<evidence type="ECO:0000313" key="7">
    <source>
        <dbReference type="EMBL" id="KAK4107088.1"/>
    </source>
</evidence>
<feature type="domain" description="MARVEL" evidence="6">
    <location>
        <begin position="9"/>
        <end position="151"/>
    </location>
</feature>
<dbReference type="GeneID" id="89942435"/>